<dbReference type="InterPro" id="IPR054582">
    <property type="entry name" value="DmmA-like_N"/>
</dbReference>
<evidence type="ECO:0000313" key="10">
    <source>
        <dbReference type="Proteomes" id="UP000245081"/>
    </source>
</evidence>
<dbReference type="SUPFAM" id="SSF54292">
    <property type="entry name" value="2Fe-2S ferredoxin-like"/>
    <property type="match status" value="1"/>
</dbReference>
<dbReference type="GO" id="GO:0046872">
    <property type="term" value="F:metal ion binding"/>
    <property type="evidence" value="ECO:0007669"/>
    <property type="project" value="UniProtKB-KW"/>
</dbReference>
<sequence length="317" mass="34783">MSTVNVRVAAIEQVTPLVKHFTLVREDGQAFPPFSGGSHVVVAMDIGGRIHRNAYSLMGAPDDTQAYHISVRRQERSRGGSAYMHDNVAEGSVLQITMPVNLFQLIRMGRKHVLIAGGIGITPFMSQLHDLKRNGFEYELHYAFRSPEHGAFSAQLKSECGERAHFYIDSLGQQLDIPAVLSRQPLGTHVYVCGPAPMVNAVLEAARELGWPENHVHSEQFTAPPMGDAFKVQLAKSNMEVEVTADMTLLEALETAGVGPDSLCRGGACGRCELDVLELDGEIFHHDHYLSDAEKSSGKKILPCVSRARCTHMLLDI</sequence>
<dbReference type="PRINTS" id="PR00409">
    <property type="entry name" value="PHDIOXRDTASE"/>
</dbReference>
<feature type="domain" description="2Fe-2S ferredoxin-type" evidence="7">
    <location>
        <begin position="230"/>
        <end position="317"/>
    </location>
</feature>
<dbReference type="InterPro" id="IPR001041">
    <property type="entry name" value="2Fe-2S_ferredoxin-type"/>
</dbReference>
<dbReference type="Gene3D" id="3.10.20.30">
    <property type="match status" value="1"/>
</dbReference>
<evidence type="ECO:0000313" key="9">
    <source>
        <dbReference type="EMBL" id="GBG13431.1"/>
    </source>
</evidence>
<organism evidence="9 10">
    <name type="scientific">Novimethylophilus kurashikiensis</name>
    <dbReference type="NCBI Taxonomy" id="1825523"/>
    <lineage>
        <taxon>Bacteria</taxon>
        <taxon>Pseudomonadati</taxon>
        <taxon>Pseudomonadota</taxon>
        <taxon>Betaproteobacteria</taxon>
        <taxon>Nitrosomonadales</taxon>
        <taxon>Methylophilaceae</taxon>
        <taxon>Novimethylophilus</taxon>
    </lineage>
</organism>
<name>A0A2R5F9R4_9PROT</name>
<dbReference type="CDD" id="cd06185">
    <property type="entry name" value="PDR_like"/>
    <property type="match status" value="1"/>
</dbReference>
<dbReference type="CDD" id="cd00207">
    <property type="entry name" value="fer2"/>
    <property type="match status" value="1"/>
</dbReference>
<dbReference type="SUPFAM" id="SSF52343">
    <property type="entry name" value="Ferredoxin reductase-like, C-terminal NADP-linked domain"/>
    <property type="match status" value="1"/>
</dbReference>
<keyword evidence="3" id="KW-0479">Metal-binding</keyword>
<keyword evidence="4" id="KW-0560">Oxidoreductase</keyword>
<dbReference type="Gene3D" id="2.40.30.10">
    <property type="entry name" value="Translation factors"/>
    <property type="match status" value="1"/>
</dbReference>
<keyword evidence="9" id="KW-0223">Dioxygenase</keyword>
<gene>
    <name evidence="9" type="ORF">NMK_0978</name>
</gene>
<dbReference type="Gene3D" id="3.40.50.80">
    <property type="entry name" value="Nucleotide-binding domain of ferredoxin-NADP reductase (FNR) module"/>
    <property type="match status" value="1"/>
</dbReference>
<protein>
    <submittedName>
        <fullName evidence="9">Dioxygenase</fullName>
    </submittedName>
</protein>
<dbReference type="RefSeq" id="WP_109014634.1">
    <property type="nucleotide sequence ID" value="NZ_BDOQ01000003.1"/>
</dbReference>
<evidence type="ECO:0000256" key="3">
    <source>
        <dbReference type="ARBA" id="ARBA00022723"/>
    </source>
</evidence>
<dbReference type="InterPro" id="IPR012675">
    <property type="entry name" value="Beta-grasp_dom_sf"/>
</dbReference>
<keyword evidence="1" id="KW-0285">Flavoprotein</keyword>
<dbReference type="PROSITE" id="PS51085">
    <property type="entry name" value="2FE2S_FER_2"/>
    <property type="match status" value="1"/>
</dbReference>
<dbReference type="Pfam" id="PF22290">
    <property type="entry name" value="DmmA-like_N"/>
    <property type="match status" value="1"/>
</dbReference>
<dbReference type="InterPro" id="IPR036010">
    <property type="entry name" value="2Fe-2S_ferredoxin-like_sf"/>
</dbReference>
<dbReference type="SUPFAM" id="SSF63380">
    <property type="entry name" value="Riboflavin synthase domain-like"/>
    <property type="match status" value="1"/>
</dbReference>
<dbReference type="EMBL" id="BDOQ01000003">
    <property type="protein sequence ID" value="GBG13431.1"/>
    <property type="molecule type" value="Genomic_DNA"/>
</dbReference>
<evidence type="ECO:0000256" key="4">
    <source>
        <dbReference type="ARBA" id="ARBA00023002"/>
    </source>
</evidence>
<comment type="caution">
    <text evidence="9">The sequence shown here is derived from an EMBL/GenBank/DDBJ whole genome shotgun (WGS) entry which is preliminary data.</text>
</comment>
<evidence type="ECO:0000256" key="2">
    <source>
        <dbReference type="ARBA" id="ARBA00022714"/>
    </source>
</evidence>
<keyword evidence="6" id="KW-0411">Iron-sulfur</keyword>
<dbReference type="Proteomes" id="UP000245081">
    <property type="component" value="Unassembled WGS sequence"/>
</dbReference>
<dbReference type="InterPro" id="IPR017938">
    <property type="entry name" value="Riboflavin_synthase-like_b-brl"/>
</dbReference>
<keyword evidence="5" id="KW-0408">Iron</keyword>
<dbReference type="PROSITE" id="PS51384">
    <property type="entry name" value="FAD_FR"/>
    <property type="match status" value="1"/>
</dbReference>
<dbReference type="OrthoDB" id="544091at2"/>
<accession>A0A2R5F9R4</accession>
<dbReference type="GO" id="GO:0051213">
    <property type="term" value="F:dioxygenase activity"/>
    <property type="evidence" value="ECO:0007669"/>
    <property type="project" value="UniProtKB-KW"/>
</dbReference>
<feature type="domain" description="FAD-binding FR-type" evidence="8">
    <location>
        <begin position="1"/>
        <end position="106"/>
    </location>
</feature>
<dbReference type="InterPro" id="IPR039261">
    <property type="entry name" value="FNR_nucleotide-bd"/>
</dbReference>
<dbReference type="GO" id="GO:0051537">
    <property type="term" value="F:2 iron, 2 sulfur cluster binding"/>
    <property type="evidence" value="ECO:0007669"/>
    <property type="project" value="UniProtKB-KW"/>
</dbReference>
<dbReference type="Pfam" id="PF00111">
    <property type="entry name" value="Fer2"/>
    <property type="match status" value="1"/>
</dbReference>
<dbReference type="PANTHER" id="PTHR47354">
    <property type="entry name" value="NADH OXIDOREDUCTASE HCR"/>
    <property type="match status" value="1"/>
</dbReference>
<reference evidence="9 10" key="1">
    <citation type="journal article" date="2018" name="Environ. Microbiol.">
        <title>Isolation and genomic characterization of Novimethylophilus kurashikiensis gen. nov. sp. nov., a new lanthanide-dependent methylotrophic species of Methylophilaceae.</title>
        <authorList>
            <person name="Lv H."/>
            <person name="Sahin N."/>
            <person name="Tani A."/>
        </authorList>
    </citation>
    <scope>NUCLEOTIDE SEQUENCE [LARGE SCALE GENOMIC DNA]</scope>
    <source>
        <strain evidence="9 10">La2-4</strain>
    </source>
</reference>
<dbReference type="InterPro" id="IPR017927">
    <property type="entry name" value="FAD-bd_FR_type"/>
</dbReference>
<keyword evidence="2" id="KW-0001">2Fe-2S</keyword>
<evidence type="ECO:0000256" key="5">
    <source>
        <dbReference type="ARBA" id="ARBA00023004"/>
    </source>
</evidence>
<proteinExistence type="predicted"/>
<dbReference type="AlphaFoldDB" id="A0A2R5F9R4"/>
<dbReference type="PANTHER" id="PTHR47354:SF1">
    <property type="entry name" value="CARNITINE MONOOXYGENASE REDUCTASE SUBUNIT"/>
    <property type="match status" value="1"/>
</dbReference>
<evidence type="ECO:0000259" key="7">
    <source>
        <dbReference type="PROSITE" id="PS51085"/>
    </source>
</evidence>
<evidence type="ECO:0000256" key="6">
    <source>
        <dbReference type="ARBA" id="ARBA00023014"/>
    </source>
</evidence>
<dbReference type="InterPro" id="IPR050415">
    <property type="entry name" value="MRET"/>
</dbReference>
<evidence type="ECO:0000256" key="1">
    <source>
        <dbReference type="ARBA" id="ARBA00022630"/>
    </source>
</evidence>
<evidence type="ECO:0000259" key="8">
    <source>
        <dbReference type="PROSITE" id="PS51384"/>
    </source>
</evidence>
<keyword evidence="10" id="KW-1185">Reference proteome</keyword>